<sequence>MPKRSTWSRAPSDSTVALRRSTASRSESGCNCVCTWVEPLTGAVAAFIRPPHAAGRQSKMSDEDDIHEPEHDHLLDNDYLEDERDEDTFGALDEPDACGTGRRRSCEYCDAVQVPVDSEGFSICADCAGLED</sequence>
<evidence type="ECO:0000256" key="1">
    <source>
        <dbReference type="SAM" id="MobiDB-lite"/>
    </source>
</evidence>
<proteinExistence type="predicted"/>
<evidence type="ECO:0000313" key="4">
    <source>
        <dbReference type="Proteomes" id="UP000194857"/>
    </source>
</evidence>
<gene>
    <name evidence="2" type="ORF">CAZ10_05955</name>
    <name evidence="3" type="ORF">IPC1295_01190</name>
</gene>
<accession>A0A0A8RHB7</accession>
<protein>
    <submittedName>
        <fullName evidence="3">Uncharacterized protein</fullName>
    </submittedName>
</protein>
<dbReference type="AlphaFoldDB" id="A0A0A8RHB7"/>
<reference evidence="3 5" key="4">
    <citation type="submission" date="2019-01" db="EMBL/GenBank/DDBJ databases">
        <title>The Pseudomonas aeruginosa pan-genome provides new insights on its population structure, horizontal gene transfer and pathogenicity.</title>
        <authorList>
            <person name="Freschi L."/>
            <person name="Vincent A.T."/>
            <person name="Jeukens J."/>
            <person name="Emond-Rheault J.-G."/>
            <person name="Kukavica-Ibrulj I."/>
            <person name="Dupont M.-J."/>
            <person name="Charette S.J."/>
            <person name="Boyle B."/>
            <person name="Levesque R.C."/>
        </authorList>
    </citation>
    <scope>NUCLEOTIDE SEQUENCE [LARGE SCALE GENOMIC DNA]</scope>
    <source>
        <strain evidence="3 5">PA-W36</strain>
    </source>
</reference>
<evidence type="ECO:0000313" key="5">
    <source>
        <dbReference type="Proteomes" id="UP000284767"/>
    </source>
</evidence>
<evidence type="ECO:0000313" key="2">
    <source>
        <dbReference type="EMBL" id="OTI65306.1"/>
    </source>
</evidence>
<dbReference type="Proteomes" id="UP000284767">
    <property type="component" value="Unassembled WGS sequence"/>
</dbReference>
<organism evidence="3 5">
    <name type="scientific">Pseudomonas aeruginosa</name>
    <dbReference type="NCBI Taxonomy" id="287"/>
    <lineage>
        <taxon>Bacteria</taxon>
        <taxon>Pseudomonadati</taxon>
        <taxon>Pseudomonadota</taxon>
        <taxon>Gammaproteobacteria</taxon>
        <taxon>Pseudomonadales</taxon>
        <taxon>Pseudomonadaceae</taxon>
        <taxon>Pseudomonas</taxon>
    </lineage>
</organism>
<reference evidence="4" key="1">
    <citation type="submission" date="2017-05" db="EMBL/GenBank/DDBJ databases">
        <authorList>
            <person name="Giani T."/>
            <person name="Arena F."/>
            <person name="Pollini S."/>
            <person name="Di Pilato V."/>
            <person name="D'Andrea M.M."/>
            <person name="Henrici De Angelis L."/>
            <person name="Bassetti M."/>
            <person name="Rossolini G.M."/>
        </authorList>
    </citation>
    <scope>NUCLEOTIDE SEQUENCE [LARGE SCALE GENOMIC DNA]</scope>
    <source>
        <strain evidence="4">S567_C10_BS</strain>
    </source>
</reference>
<dbReference type="Proteomes" id="UP000194857">
    <property type="component" value="Unassembled WGS sequence"/>
</dbReference>
<feature type="region of interest" description="Disordered" evidence="1">
    <location>
        <begin position="53"/>
        <end position="75"/>
    </location>
</feature>
<reference evidence="3 5" key="3">
    <citation type="submission" date="2017-08" db="EMBL/GenBank/DDBJ databases">
        <authorList>
            <person name="Feschi L."/>
            <person name="Jeukens J."/>
            <person name="Emond-Rheault J.-G."/>
            <person name="Kukavica-Ibrulj I."/>
            <person name="Boyle B."/>
            <person name="Levesque R.C."/>
        </authorList>
    </citation>
    <scope>NUCLEOTIDE SEQUENCE [LARGE SCALE GENOMIC DNA]</scope>
    <source>
        <strain evidence="3 5">PA-W36</strain>
    </source>
</reference>
<reference evidence="2" key="2">
    <citation type="submission" date="2017-05" db="EMBL/GenBank/DDBJ databases">
        <authorList>
            <person name="Song R."/>
            <person name="Chenine A.L."/>
            <person name="Ruprecht R.M."/>
        </authorList>
    </citation>
    <scope>NUCLEOTIDE SEQUENCE [LARGE SCALE GENOMIC DNA]</scope>
    <source>
        <strain evidence="2">S567_C10_BS</strain>
    </source>
</reference>
<comment type="caution">
    <text evidence="3">The sequence shown here is derived from an EMBL/GenBank/DDBJ whole genome shotgun (WGS) entry which is preliminary data.</text>
</comment>
<dbReference type="EMBL" id="NSNE01000001">
    <property type="protein sequence ID" value="RPM23148.1"/>
    <property type="molecule type" value="Genomic_DNA"/>
</dbReference>
<dbReference type="EMBL" id="NFFZ01000002">
    <property type="protein sequence ID" value="OTI65306.1"/>
    <property type="molecule type" value="Genomic_DNA"/>
</dbReference>
<evidence type="ECO:0000313" key="3">
    <source>
        <dbReference type="EMBL" id="RPM23148.1"/>
    </source>
</evidence>
<feature type="region of interest" description="Disordered" evidence="1">
    <location>
        <begin position="1"/>
        <end position="27"/>
    </location>
</feature>
<name>A0A0A8RHB7_PSEAI</name>